<dbReference type="AlphaFoldDB" id="A0A6G1IG04"/>
<accession>A0A6G1IG04</accession>
<reference evidence="1" key="1">
    <citation type="journal article" date="2020" name="Stud. Mycol.">
        <title>101 Dothideomycetes genomes: a test case for predicting lifestyles and emergence of pathogens.</title>
        <authorList>
            <person name="Haridas S."/>
            <person name="Albert R."/>
            <person name="Binder M."/>
            <person name="Bloem J."/>
            <person name="Labutti K."/>
            <person name="Salamov A."/>
            <person name="Andreopoulos B."/>
            <person name="Baker S."/>
            <person name="Barry K."/>
            <person name="Bills G."/>
            <person name="Bluhm B."/>
            <person name="Cannon C."/>
            <person name="Castanera R."/>
            <person name="Culley D."/>
            <person name="Daum C."/>
            <person name="Ezra D."/>
            <person name="Gonzalez J."/>
            <person name="Henrissat B."/>
            <person name="Kuo A."/>
            <person name="Liang C."/>
            <person name="Lipzen A."/>
            <person name="Lutzoni F."/>
            <person name="Magnuson J."/>
            <person name="Mondo S."/>
            <person name="Nolan M."/>
            <person name="Ohm R."/>
            <person name="Pangilinan J."/>
            <person name="Park H.-J."/>
            <person name="Ramirez L."/>
            <person name="Alfaro M."/>
            <person name="Sun H."/>
            <person name="Tritt A."/>
            <person name="Yoshinaga Y."/>
            <person name="Zwiers L.-H."/>
            <person name="Turgeon B."/>
            <person name="Goodwin S."/>
            <person name="Spatafora J."/>
            <person name="Crous P."/>
            <person name="Grigoriev I."/>
        </authorList>
    </citation>
    <scope>NUCLEOTIDE SEQUENCE</scope>
    <source>
        <strain evidence="1">CBS 122367</strain>
    </source>
</reference>
<evidence type="ECO:0000313" key="2">
    <source>
        <dbReference type="Proteomes" id="UP000799291"/>
    </source>
</evidence>
<dbReference type="EMBL" id="MU005625">
    <property type="protein sequence ID" value="KAF2677156.1"/>
    <property type="molecule type" value="Genomic_DNA"/>
</dbReference>
<organism evidence="1 2">
    <name type="scientific">Lentithecium fluviatile CBS 122367</name>
    <dbReference type="NCBI Taxonomy" id="1168545"/>
    <lineage>
        <taxon>Eukaryota</taxon>
        <taxon>Fungi</taxon>
        <taxon>Dikarya</taxon>
        <taxon>Ascomycota</taxon>
        <taxon>Pezizomycotina</taxon>
        <taxon>Dothideomycetes</taxon>
        <taxon>Pleosporomycetidae</taxon>
        <taxon>Pleosporales</taxon>
        <taxon>Massarineae</taxon>
        <taxon>Lentitheciaceae</taxon>
        <taxon>Lentithecium</taxon>
    </lineage>
</organism>
<proteinExistence type="predicted"/>
<dbReference type="Proteomes" id="UP000799291">
    <property type="component" value="Unassembled WGS sequence"/>
</dbReference>
<gene>
    <name evidence="1" type="ORF">K458DRAFT_396237</name>
</gene>
<evidence type="ECO:0000313" key="1">
    <source>
        <dbReference type="EMBL" id="KAF2677156.1"/>
    </source>
</evidence>
<protein>
    <submittedName>
        <fullName evidence="1">Uncharacterized protein</fullName>
    </submittedName>
</protein>
<sequence length="153" mass="17423">MPYLIHIPPTHDWLPPTLHPFAPLGTDIGPLAALSSTSTLDLTLAHDFREWGWQVRYLDLSRKNDGASERVHGCGSIAQSEDGGEIGSVPVGSQEAARKWYEGYRKKEAKQGLRARLFRVWEQEHGRRIHDTKRQKEKVKKGLKERFHGLFEG</sequence>
<dbReference type="OrthoDB" id="10655411at2759"/>
<name>A0A6G1IG04_9PLEO</name>
<keyword evidence="2" id="KW-1185">Reference proteome</keyword>